<dbReference type="SUPFAM" id="SSF102114">
    <property type="entry name" value="Radical SAM enzymes"/>
    <property type="match status" value="1"/>
</dbReference>
<reference evidence="3" key="2">
    <citation type="journal article" date="2010" name="Appl. Environ. Microbiol.">
        <title>Comparative analysis of acidobacterial genomic fragments from terrestrial and aquatic metagenomic libraries, with emphasis on acidobacteria subdivision 6.</title>
        <authorList>
            <person name="Kielak A.M."/>
            <person name="van Veen J.A."/>
            <person name="Kowalchuk G.A."/>
        </authorList>
    </citation>
    <scope>NUCLEOTIDE SEQUENCE</scope>
</reference>
<dbReference type="SMART" id="SM00729">
    <property type="entry name" value="Elp3"/>
    <property type="match status" value="1"/>
</dbReference>
<dbReference type="InterPro" id="IPR007197">
    <property type="entry name" value="rSAM"/>
</dbReference>
<dbReference type="PANTHER" id="PTHR13932:SF5">
    <property type="entry name" value="RADICAL S-ADENOSYL METHIONINE DOMAIN-CONTAINING PROTEIN 1, MITOCHONDRIAL"/>
    <property type="match status" value="1"/>
</dbReference>
<dbReference type="InterPro" id="IPR004559">
    <property type="entry name" value="HemW-like"/>
</dbReference>
<comment type="similarity">
    <text evidence="1">Belongs to the anaerobic coproporphyrinogen-III oxidase family. HemW subfamily.</text>
</comment>
<dbReference type="GO" id="GO:0006779">
    <property type="term" value="P:porphyrin-containing compound biosynthetic process"/>
    <property type="evidence" value="ECO:0007669"/>
    <property type="project" value="InterPro"/>
</dbReference>
<dbReference type="SFLD" id="SFLDS00029">
    <property type="entry name" value="Radical_SAM"/>
    <property type="match status" value="1"/>
</dbReference>
<accession>E3T6P9</accession>
<dbReference type="InterPro" id="IPR058240">
    <property type="entry name" value="rSAM_sf"/>
</dbReference>
<protein>
    <submittedName>
        <fullName evidence="3">Coproporphyrinogen III oxidase anaerobic</fullName>
    </submittedName>
</protein>
<dbReference type="PANTHER" id="PTHR13932">
    <property type="entry name" value="COPROPORPHYRINIGEN III OXIDASE"/>
    <property type="match status" value="1"/>
</dbReference>
<dbReference type="AlphaFoldDB" id="E3T6P9"/>
<dbReference type="GO" id="GO:0004109">
    <property type="term" value="F:coproporphyrinogen oxidase activity"/>
    <property type="evidence" value="ECO:0007669"/>
    <property type="project" value="InterPro"/>
</dbReference>
<dbReference type="Gene3D" id="3.30.750.200">
    <property type="match status" value="1"/>
</dbReference>
<dbReference type="InterPro" id="IPR010723">
    <property type="entry name" value="HemN_C"/>
</dbReference>
<dbReference type="SFLD" id="SFLDG01065">
    <property type="entry name" value="anaerobic_coproporphyrinogen-I"/>
    <property type="match status" value="1"/>
</dbReference>
<dbReference type="Pfam" id="PF06969">
    <property type="entry name" value="HemN_C"/>
    <property type="match status" value="1"/>
</dbReference>
<evidence type="ECO:0000313" key="3">
    <source>
        <dbReference type="EMBL" id="ADC35993.1"/>
    </source>
</evidence>
<reference evidence="3" key="1">
    <citation type="submission" date="2009-12" db="EMBL/GenBank/DDBJ databases">
        <authorList>
            <person name="Kielak A."/>
            <person name="van Veen J.A."/>
            <person name="Kowalchuk G.A."/>
        </authorList>
    </citation>
    <scope>NUCLEOTIDE SEQUENCE</scope>
</reference>
<evidence type="ECO:0000259" key="2">
    <source>
        <dbReference type="PROSITE" id="PS51918"/>
    </source>
</evidence>
<dbReference type="InterPro" id="IPR006638">
    <property type="entry name" value="Elp3/MiaA/NifB-like_rSAM"/>
</dbReference>
<dbReference type="InterPro" id="IPR034505">
    <property type="entry name" value="Coproporphyrinogen-III_oxidase"/>
</dbReference>
<dbReference type="EMBL" id="GU260707">
    <property type="protein sequence ID" value="ADC35993.1"/>
    <property type="molecule type" value="Genomic_DNA"/>
</dbReference>
<dbReference type="GO" id="GO:0005737">
    <property type="term" value="C:cytoplasm"/>
    <property type="evidence" value="ECO:0007669"/>
    <property type="project" value="InterPro"/>
</dbReference>
<dbReference type="PROSITE" id="PS51918">
    <property type="entry name" value="RADICAL_SAM"/>
    <property type="match status" value="1"/>
</dbReference>
<organism evidence="3">
    <name type="scientific">uncultured bacterium 148</name>
    <dbReference type="NCBI Taxonomy" id="698380"/>
    <lineage>
        <taxon>Bacteria</taxon>
        <taxon>environmental samples</taxon>
    </lineage>
</organism>
<sequence length="409" mass="44197">MSTGPSTSRPPAALYIHVPFCVSLCPYCDFVVIAGSATRGPTNKVDRYLAALRRELELRADALDATFGLPGTAERPALESVYLGGGTPSIMPAEAIAALLERVRGRYGLADGAEVTLEANPGPDERGDPAALLAAGVNRISFGAQSLDDTELRRLGRRHRARHVAEAVANAREAGFSSINVDLLYDIPDTDHPTWMTTLDRVLEMAPEHCSLYALALDDPDAEGLTGPFGDHLPMTRGARRWRDGVRPGQDEDRAAAQYHHAVVTLGAAGYRGYEISNWAQPGHESRHNLAYWMRRPHEALGPGAHAFDGHRRRWNAARLDGYLAAVESGALPPGGVAETDPADEAAEALILTLRLDSGVPLATAYEPPLADHFGWALAAELLTVTDDDRVVLTTRGRLLSNELFQRLV</sequence>
<evidence type="ECO:0000256" key="1">
    <source>
        <dbReference type="ARBA" id="ARBA00006100"/>
    </source>
</evidence>
<feature type="domain" description="Radical SAM core" evidence="2">
    <location>
        <begin position="6"/>
        <end position="255"/>
    </location>
</feature>
<name>E3T6P9_9BACT</name>
<dbReference type="Pfam" id="PF04055">
    <property type="entry name" value="Radical_SAM"/>
    <property type="match status" value="1"/>
</dbReference>
<proteinExistence type="inferred from homology"/>
<dbReference type="SFLD" id="SFLDF00562">
    <property type="entry name" value="HemN-like__clustered_with_heat"/>
    <property type="match status" value="1"/>
</dbReference>
<dbReference type="GO" id="GO:0051539">
    <property type="term" value="F:4 iron, 4 sulfur cluster binding"/>
    <property type="evidence" value="ECO:0007669"/>
    <property type="project" value="InterPro"/>
</dbReference>